<accession>A0A8K0S2N8</accession>
<organism evidence="1 2">
    <name type="scientific">Fusarium tricinctum</name>
    <dbReference type="NCBI Taxonomy" id="61284"/>
    <lineage>
        <taxon>Eukaryota</taxon>
        <taxon>Fungi</taxon>
        <taxon>Dikarya</taxon>
        <taxon>Ascomycota</taxon>
        <taxon>Pezizomycotina</taxon>
        <taxon>Sordariomycetes</taxon>
        <taxon>Hypocreomycetidae</taxon>
        <taxon>Hypocreales</taxon>
        <taxon>Nectriaceae</taxon>
        <taxon>Fusarium</taxon>
        <taxon>Fusarium tricinctum species complex</taxon>
    </lineage>
</organism>
<name>A0A8K0S2N8_9HYPO</name>
<sequence length="160" mass="18536">MLKKKAGTQSFVPCISFAWPLTRFHLGWLQHLCFSSTIFESTRRHIKGSSPFSRTCRLPCTATTGSWVVDELQLLTFHLFFSPTGQRVSGRQYTLVKCHPASPRVKHTMFTPCRQVCLLRGNSHRGWLRDIYFENVYIAHRNSMYISLCGLKSYDETLDR</sequence>
<evidence type="ECO:0000313" key="2">
    <source>
        <dbReference type="Proteomes" id="UP000813427"/>
    </source>
</evidence>
<protein>
    <submittedName>
        <fullName evidence="1">Uncharacterized protein</fullName>
    </submittedName>
</protein>
<dbReference type="EMBL" id="JAGPXF010000003">
    <property type="protein sequence ID" value="KAH7252473.1"/>
    <property type="molecule type" value="Genomic_DNA"/>
</dbReference>
<dbReference type="AlphaFoldDB" id="A0A8K0S2N8"/>
<gene>
    <name evidence="1" type="ORF">BKA59DRAFT_162546</name>
</gene>
<keyword evidence="2" id="KW-1185">Reference proteome</keyword>
<dbReference type="Proteomes" id="UP000813427">
    <property type="component" value="Unassembled WGS sequence"/>
</dbReference>
<evidence type="ECO:0000313" key="1">
    <source>
        <dbReference type="EMBL" id="KAH7252473.1"/>
    </source>
</evidence>
<comment type="caution">
    <text evidence="1">The sequence shown here is derived from an EMBL/GenBank/DDBJ whole genome shotgun (WGS) entry which is preliminary data.</text>
</comment>
<proteinExistence type="predicted"/>
<reference evidence="1" key="1">
    <citation type="journal article" date="2021" name="Nat. Commun.">
        <title>Genetic determinants of endophytism in the Arabidopsis root mycobiome.</title>
        <authorList>
            <person name="Mesny F."/>
            <person name="Miyauchi S."/>
            <person name="Thiergart T."/>
            <person name="Pickel B."/>
            <person name="Atanasova L."/>
            <person name="Karlsson M."/>
            <person name="Huettel B."/>
            <person name="Barry K.W."/>
            <person name="Haridas S."/>
            <person name="Chen C."/>
            <person name="Bauer D."/>
            <person name="Andreopoulos W."/>
            <person name="Pangilinan J."/>
            <person name="LaButti K."/>
            <person name="Riley R."/>
            <person name="Lipzen A."/>
            <person name="Clum A."/>
            <person name="Drula E."/>
            <person name="Henrissat B."/>
            <person name="Kohler A."/>
            <person name="Grigoriev I.V."/>
            <person name="Martin F.M."/>
            <person name="Hacquard S."/>
        </authorList>
    </citation>
    <scope>NUCLEOTIDE SEQUENCE</scope>
    <source>
        <strain evidence="1">MPI-SDFR-AT-0068</strain>
    </source>
</reference>